<dbReference type="Gene3D" id="3.30.70.20">
    <property type="match status" value="1"/>
</dbReference>
<dbReference type="InterPro" id="IPR007160">
    <property type="entry name" value="DUF362"/>
</dbReference>
<dbReference type="AlphaFoldDB" id="A0A9D1TAB4"/>
<evidence type="ECO:0000256" key="2">
    <source>
        <dbReference type="ARBA" id="ARBA00013529"/>
    </source>
</evidence>
<evidence type="ECO:0000256" key="1">
    <source>
        <dbReference type="ARBA" id="ARBA00003532"/>
    </source>
</evidence>
<dbReference type="Proteomes" id="UP000824169">
    <property type="component" value="Unassembled WGS sequence"/>
</dbReference>
<dbReference type="InterPro" id="IPR050157">
    <property type="entry name" value="PSI_iron-sulfur_center"/>
</dbReference>
<protein>
    <recommendedName>
        <fullName evidence="2">Ferredoxin</fullName>
    </recommendedName>
</protein>
<evidence type="ECO:0000313" key="9">
    <source>
        <dbReference type="Proteomes" id="UP000824169"/>
    </source>
</evidence>
<accession>A0A9D1TAB4</accession>
<evidence type="ECO:0000256" key="5">
    <source>
        <dbReference type="ARBA" id="ARBA00023004"/>
    </source>
</evidence>
<dbReference type="GO" id="GO:0046872">
    <property type="term" value="F:metal ion binding"/>
    <property type="evidence" value="ECO:0007669"/>
    <property type="project" value="UniProtKB-KW"/>
</dbReference>
<name>A0A9D1TAB4_9FIRM</name>
<feature type="domain" description="4Fe-4S ferredoxin-type" evidence="7">
    <location>
        <begin position="316"/>
        <end position="347"/>
    </location>
</feature>
<dbReference type="SUPFAM" id="SSF54862">
    <property type="entry name" value="4Fe-4S ferredoxins"/>
    <property type="match status" value="1"/>
</dbReference>
<comment type="function">
    <text evidence="1">Ferredoxins are iron-sulfur proteins that transfer electrons in a wide variety of metabolic reactions.</text>
</comment>
<dbReference type="PROSITE" id="PS00198">
    <property type="entry name" value="4FE4S_FER_1"/>
    <property type="match status" value="2"/>
</dbReference>
<evidence type="ECO:0000256" key="3">
    <source>
        <dbReference type="ARBA" id="ARBA00022485"/>
    </source>
</evidence>
<dbReference type="PROSITE" id="PS51379">
    <property type="entry name" value="4FE4S_FER_2"/>
    <property type="match status" value="2"/>
</dbReference>
<dbReference type="EMBL" id="DVOO01000007">
    <property type="protein sequence ID" value="HIV24507.1"/>
    <property type="molecule type" value="Genomic_DNA"/>
</dbReference>
<dbReference type="PANTHER" id="PTHR24960:SF76">
    <property type="entry name" value="4FE-4S FERREDOXIN-TYPE DOMAIN-CONTAINING PROTEIN"/>
    <property type="match status" value="1"/>
</dbReference>
<keyword evidence="3" id="KW-0004">4Fe-4S</keyword>
<keyword evidence="5" id="KW-0408">Iron</keyword>
<organism evidence="8 9">
    <name type="scientific">Candidatus Scatomonas pullistercoris</name>
    <dbReference type="NCBI Taxonomy" id="2840920"/>
    <lineage>
        <taxon>Bacteria</taxon>
        <taxon>Bacillati</taxon>
        <taxon>Bacillota</taxon>
        <taxon>Clostridia</taxon>
        <taxon>Lachnospirales</taxon>
        <taxon>Lachnospiraceae</taxon>
        <taxon>Lachnospiraceae incertae sedis</taxon>
        <taxon>Candidatus Scatomonas</taxon>
    </lineage>
</organism>
<dbReference type="GO" id="GO:0051539">
    <property type="term" value="F:4 iron, 4 sulfur cluster binding"/>
    <property type="evidence" value="ECO:0007669"/>
    <property type="project" value="UniProtKB-KW"/>
</dbReference>
<reference evidence="8" key="1">
    <citation type="submission" date="2020-10" db="EMBL/GenBank/DDBJ databases">
        <authorList>
            <person name="Gilroy R."/>
        </authorList>
    </citation>
    <scope>NUCLEOTIDE SEQUENCE</scope>
    <source>
        <strain evidence="8">CHK188-20938</strain>
    </source>
</reference>
<reference evidence="8" key="2">
    <citation type="journal article" date="2021" name="PeerJ">
        <title>Extensive microbial diversity within the chicken gut microbiome revealed by metagenomics and culture.</title>
        <authorList>
            <person name="Gilroy R."/>
            <person name="Ravi A."/>
            <person name="Getino M."/>
            <person name="Pursley I."/>
            <person name="Horton D.L."/>
            <person name="Alikhan N.F."/>
            <person name="Baker D."/>
            <person name="Gharbi K."/>
            <person name="Hall N."/>
            <person name="Watson M."/>
            <person name="Adriaenssens E.M."/>
            <person name="Foster-Nyarko E."/>
            <person name="Jarju S."/>
            <person name="Secka A."/>
            <person name="Antonio M."/>
            <person name="Oren A."/>
            <person name="Chaudhuri R.R."/>
            <person name="La Ragione R."/>
            <person name="Hildebrand F."/>
            <person name="Pallen M.J."/>
        </authorList>
    </citation>
    <scope>NUCLEOTIDE SEQUENCE</scope>
    <source>
        <strain evidence="8">CHK188-20938</strain>
    </source>
</reference>
<dbReference type="InterPro" id="IPR017900">
    <property type="entry name" value="4Fe4S_Fe_S_CS"/>
</dbReference>
<feature type="domain" description="4Fe-4S ferredoxin-type" evidence="7">
    <location>
        <begin position="350"/>
        <end position="377"/>
    </location>
</feature>
<evidence type="ECO:0000256" key="6">
    <source>
        <dbReference type="ARBA" id="ARBA00023014"/>
    </source>
</evidence>
<keyword evidence="6" id="KW-0411">Iron-sulfur</keyword>
<evidence type="ECO:0000313" key="8">
    <source>
        <dbReference type="EMBL" id="HIV24507.1"/>
    </source>
</evidence>
<sequence>MKSRVVLIPCASYEKEQVYEKLKKGLALLGGPERFARKEEKVLLKLNLVRGARAERAVTTHPAVAEGLARIFREQGYRHLAAGDSSGFGSSIKIMQELGLAPAFEKYGVEMKEFREAVRTEYPEGVHAKQFMLAGDVLEADALISVCKMKTHALEYITGAVKNQYGCVQGFHKAKGHTLYSDPVSFARMLGDLNRLVKPRLYVMDGITAMEGNGPTSGDPVQMGLLLLSEDPVALDSVFCRLVYLDPELVPTNVQGERMGLGTWRTENIGLLTEEGPVELAEAVQRFGNPGFRVKRNRDRVRGWMGAVGIFKAFRRRPRIRPELCRKCGVCVESCPVEGGAIHFSNGREEPPVYDYKKCIRCFCCQEMCPHRAILVK</sequence>
<proteinExistence type="predicted"/>
<dbReference type="Pfam" id="PF13237">
    <property type="entry name" value="Fer4_10"/>
    <property type="match status" value="1"/>
</dbReference>
<evidence type="ECO:0000259" key="7">
    <source>
        <dbReference type="PROSITE" id="PS51379"/>
    </source>
</evidence>
<gene>
    <name evidence="8" type="ORF">IAB71_01780</name>
</gene>
<dbReference type="PANTHER" id="PTHR24960">
    <property type="entry name" value="PHOTOSYSTEM I IRON-SULFUR CENTER-RELATED"/>
    <property type="match status" value="1"/>
</dbReference>
<evidence type="ECO:0000256" key="4">
    <source>
        <dbReference type="ARBA" id="ARBA00022723"/>
    </source>
</evidence>
<dbReference type="Pfam" id="PF04015">
    <property type="entry name" value="DUF362"/>
    <property type="match status" value="1"/>
</dbReference>
<comment type="caution">
    <text evidence="8">The sequence shown here is derived from an EMBL/GenBank/DDBJ whole genome shotgun (WGS) entry which is preliminary data.</text>
</comment>
<dbReference type="InterPro" id="IPR017896">
    <property type="entry name" value="4Fe4S_Fe-S-bd"/>
</dbReference>
<keyword evidence="4" id="KW-0479">Metal-binding</keyword>